<evidence type="ECO:0000256" key="1">
    <source>
        <dbReference type="ARBA" id="ARBA00015064"/>
    </source>
</evidence>
<accession>G3MUL7</accession>
<sequence>MSEENKMAKVNIDIVDFEYTYEVIRNRYPSLVMTHIKDTQFCSMQIEVQGPLEDLTRFMADEYCDGMHPEDAKFYTGLIQK</sequence>
<evidence type="ECO:0000313" key="2">
    <source>
        <dbReference type="EMBL" id="AEN93887.1"/>
    </source>
</evidence>
<reference evidence="2 3" key="1">
    <citation type="journal article" date="2010" name="Dian Zi Xian Wei Xue Bao">
        <title>Morphological observation on lytic cycle of bacteriophag Bp7.</title>
        <authorList>
            <person name="Liu X."/>
            <person name="Ren H."/>
            <person name="Liu W."/>
            <person name="Wen J."/>
            <person name="Zou L."/>
            <person name="Liu C."/>
        </authorList>
    </citation>
    <scope>NUCLEOTIDE SEQUENCE [LARGE SCALE GENOMIC DNA]</scope>
</reference>
<name>G3MUL7_9CAUD</name>
<dbReference type="RefSeq" id="YP_007004211.1">
    <property type="nucleotide sequence ID" value="NC_019500.1"/>
</dbReference>
<keyword evidence="3" id="KW-1185">Reference proteome</keyword>
<dbReference type="InterPro" id="IPR008765">
    <property type="entry name" value="Phage_T4_Frd3"/>
</dbReference>
<dbReference type="GeneID" id="14008040"/>
<protein>
    <recommendedName>
        <fullName evidence="1">Uncharacterized 8.8 kDa protein in frd-Gp32 intergenic region</fullName>
    </recommendedName>
</protein>
<dbReference type="Proteomes" id="UP000001272">
    <property type="component" value="Segment"/>
</dbReference>
<dbReference type="EMBL" id="HQ829472">
    <property type="protein sequence ID" value="AEN93887.1"/>
    <property type="molecule type" value="Genomic_DNA"/>
</dbReference>
<dbReference type="Pfam" id="PF05798">
    <property type="entry name" value="Phage_FRD3"/>
    <property type="match status" value="1"/>
</dbReference>
<organism evidence="2 3">
    <name type="scientific">Escherichia phage Bp7</name>
    <dbReference type="NCBI Taxonomy" id="1052121"/>
    <lineage>
        <taxon>Viruses</taxon>
        <taxon>Duplodnaviria</taxon>
        <taxon>Heunggongvirae</taxon>
        <taxon>Uroviricota</taxon>
        <taxon>Caudoviricetes</taxon>
        <taxon>Pantevenvirales</taxon>
        <taxon>Straboviridae</taxon>
        <taxon>Tevenvirinae</taxon>
        <taxon>Dhakavirus</taxon>
        <taxon>Dhakavirus bp7</taxon>
    </lineage>
</organism>
<proteinExistence type="predicted"/>
<dbReference type="KEGG" id="vg:14008040"/>
<evidence type="ECO:0000313" key="3">
    <source>
        <dbReference type="Proteomes" id="UP000001272"/>
    </source>
</evidence>
<gene>
    <name evidence="2" type="ORF">EpBp7_0170</name>
</gene>
<dbReference type="OrthoDB" id="20342at10239"/>